<evidence type="ECO:0000313" key="2">
    <source>
        <dbReference type="Proteomes" id="UP001209540"/>
    </source>
</evidence>
<keyword evidence="2" id="KW-1185">Reference proteome</keyword>
<dbReference type="EMBL" id="JAIXMP010000005">
    <property type="protein sequence ID" value="KAI9273052.1"/>
    <property type="molecule type" value="Genomic_DNA"/>
</dbReference>
<name>A0AAD5K803_9FUNG</name>
<accession>A0AAD5K803</accession>
<dbReference type="AlphaFoldDB" id="A0AAD5K803"/>
<proteinExistence type="predicted"/>
<dbReference type="Proteomes" id="UP001209540">
    <property type="component" value="Unassembled WGS sequence"/>
</dbReference>
<evidence type="ECO:0000313" key="1">
    <source>
        <dbReference type="EMBL" id="KAI9273052.1"/>
    </source>
</evidence>
<organism evidence="1 2">
    <name type="scientific">Phascolomyces articulosus</name>
    <dbReference type="NCBI Taxonomy" id="60185"/>
    <lineage>
        <taxon>Eukaryota</taxon>
        <taxon>Fungi</taxon>
        <taxon>Fungi incertae sedis</taxon>
        <taxon>Mucoromycota</taxon>
        <taxon>Mucoromycotina</taxon>
        <taxon>Mucoromycetes</taxon>
        <taxon>Mucorales</taxon>
        <taxon>Lichtheimiaceae</taxon>
        <taxon>Phascolomyces</taxon>
    </lineage>
</organism>
<sequence>MAMMYRSVKSKTIPDHVSASQASSEENDISAFQQCLSMTNKLKSEFIFRCEMHIKATRITSSSPHDPNGYLIATVFMPIKVTRDKQSIAEICHQLMRAGGFPNLRPLTIKVSWKLPLGANINGYNALFHVSQLTQIIAVYPNLTVLHFISNQKNVIVTFSSSSSQHRLMITRLTLDTPSEIISNRKFFEKHGRGIKKLHIGVLFVDKKFKDSLSSVNYVLHGSSIAETDDMLNSFQLPIPRYHFIECTLFGKTRIIWNHEQHCRCVRVIAYSNQEKIPQVRHDGG</sequence>
<gene>
    <name evidence="1" type="ORF">BDA99DRAFT_533876</name>
</gene>
<reference evidence="1" key="1">
    <citation type="journal article" date="2022" name="IScience">
        <title>Evolution of zygomycete secretomes and the origins of terrestrial fungal ecologies.</title>
        <authorList>
            <person name="Chang Y."/>
            <person name="Wang Y."/>
            <person name="Mondo S."/>
            <person name="Ahrendt S."/>
            <person name="Andreopoulos W."/>
            <person name="Barry K."/>
            <person name="Beard J."/>
            <person name="Benny G.L."/>
            <person name="Blankenship S."/>
            <person name="Bonito G."/>
            <person name="Cuomo C."/>
            <person name="Desiro A."/>
            <person name="Gervers K.A."/>
            <person name="Hundley H."/>
            <person name="Kuo A."/>
            <person name="LaButti K."/>
            <person name="Lang B.F."/>
            <person name="Lipzen A."/>
            <person name="O'Donnell K."/>
            <person name="Pangilinan J."/>
            <person name="Reynolds N."/>
            <person name="Sandor L."/>
            <person name="Smith M.E."/>
            <person name="Tsang A."/>
            <person name="Grigoriev I.V."/>
            <person name="Stajich J.E."/>
            <person name="Spatafora J.W."/>
        </authorList>
    </citation>
    <scope>NUCLEOTIDE SEQUENCE</scope>
    <source>
        <strain evidence="1">RSA 2281</strain>
    </source>
</reference>
<reference evidence="1" key="2">
    <citation type="submission" date="2023-02" db="EMBL/GenBank/DDBJ databases">
        <authorList>
            <consortium name="DOE Joint Genome Institute"/>
            <person name="Mondo S.J."/>
            <person name="Chang Y."/>
            <person name="Wang Y."/>
            <person name="Ahrendt S."/>
            <person name="Andreopoulos W."/>
            <person name="Barry K."/>
            <person name="Beard J."/>
            <person name="Benny G.L."/>
            <person name="Blankenship S."/>
            <person name="Bonito G."/>
            <person name="Cuomo C."/>
            <person name="Desiro A."/>
            <person name="Gervers K.A."/>
            <person name="Hundley H."/>
            <person name="Kuo A."/>
            <person name="LaButti K."/>
            <person name="Lang B.F."/>
            <person name="Lipzen A."/>
            <person name="O'Donnell K."/>
            <person name="Pangilinan J."/>
            <person name="Reynolds N."/>
            <person name="Sandor L."/>
            <person name="Smith M.W."/>
            <person name="Tsang A."/>
            <person name="Grigoriev I.V."/>
            <person name="Stajich J.E."/>
            <person name="Spatafora J.W."/>
        </authorList>
    </citation>
    <scope>NUCLEOTIDE SEQUENCE</scope>
    <source>
        <strain evidence="1">RSA 2281</strain>
    </source>
</reference>
<protein>
    <submittedName>
        <fullName evidence="1">Uncharacterized protein</fullName>
    </submittedName>
</protein>
<comment type="caution">
    <text evidence="1">The sequence shown here is derived from an EMBL/GenBank/DDBJ whole genome shotgun (WGS) entry which is preliminary data.</text>
</comment>